<dbReference type="Gene3D" id="2.30.110.10">
    <property type="entry name" value="Electron Transport, Fmn-binding Protein, Chain A"/>
    <property type="match status" value="1"/>
</dbReference>
<evidence type="ECO:0000313" key="2">
    <source>
        <dbReference type="Proteomes" id="UP001606300"/>
    </source>
</evidence>
<gene>
    <name evidence="1" type="ORF">ACG02S_07140</name>
</gene>
<protein>
    <submittedName>
        <fullName evidence="1">FMN-binding negative transcriptional regulator</fullName>
    </submittedName>
</protein>
<dbReference type="Proteomes" id="UP001606300">
    <property type="component" value="Unassembled WGS sequence"/>
</dbReference>
<sequence length="205" mass="22772">MYLPKHFASNDLGHALQLAAEHPLALLLGPDAQGQGFGSHLPLVASTEGDALTLEGHMARANPHWGWLQQQTTLLAVFSGPSAYVSPRHYDSLQNVPTWNYAALHAWGAIELIDGAADKDALLKHLIGRFEPEYAEQWRGLPEAYQHKLLGAIVGFRIRVTRWELKLKLSQNRAATERQRIRDALGASVSADDRRVAAWMARLED</sequence>
<reference evidence="1 2" key="1">
    <citation type="submission" date="2024-09" db="EMBL/GenBank/DDBJ databases">
        <title>Novel species of the genus Pelomonas and Roseateles isolated from streams.</title>
        <authorList>
            <person name="Lu H."/>
        </authorList>
    </citation>
    <scope>NUCLEOTIDE SEQUENCE [LARGE SCALE GENOMIC DNA]</scope>
    <source>
        <strain evidence="1 2">DC23W</strain>
    </source>
</reference>
<organism evidence="1 2">
    <name type="scientific">Pelomonas dachongensis</name>
    <dbReference type="NCBI Taxonomy" id="3299029"/>
    <lineage>
        <taxon>Bacteria</taxon>
        <taxon>Pseudomonadati</taxon>
        <taxon>Pseudomonadota</taxon>
        <taxon>Betaproteobacteria</taxon>
        <taxon>Burkholderiales</taxon>
        <taxon>Sphaerotilaceae</taxon>
        <taxon>Roseateles</taxon>
    </lineage>
</organism>
<dbReference type="Pfam" id="PF04299">
    <property type="entry name" value="FMN_bind_2"/>
    <property type="match status" value="1"/>
</dbReference>
<dbReference type="EMBL" id="JBIGHY010000002">
    <property type="protein sequence ID" value="MFG6413673.1"/>
    <property type="molecule type" value="Genomic_DNA"/>
</dbReference>
<name>A0ABW7ELV4_9BURK</name>
<dbReference type="RefSeq" id="WP_394469751.1">
    <property type="nucleotide sequence ID" value="NZ_JBIGHY010000002.1"/>
</dbReference>
<keyword evidence="2" id="KW-1185">Reference proteome</keyword>
<dbReference type="InterPro" id="IPR012349">
    <property type="entry name" value="Split_barrel_FMN-bd"/>
</dbReference>
<dbReference type="PANTHER" id="PTHR35802:SF1">
    <property type="entry name" value="PROTEASE SYNTHASE AND SPORULATION PROTEIN PAI 2"/>
    <property type="match status" value="1"/>
</dbReference>
<dbReference type="InterPro" id="IPR007396">
    <property type="entry name" value="TR_PAI2-type"/>
</dbReference>
<comment type="caution">
    <text evidence="1">The sequence shown here is derived from an EMBL/GenBank/DDBJ whole genome shotgun (WGS) entry which is preliminary data.</text>
</comment>
<dbReference type="PIRSF" id="PIRSF010372">
    <property type="entry name" value="PaiB"/>
    <property type="match status" value="1"/>
</dbReference>
<accession>A0ABW7ELV4</accession>
<proteinExistence type="predicted"/>
<dbReference type="SUPFAM" id="SSF50475">
    <property type="entry name" value="FMN-binding split barrel"/>
    <property type="match status" value="1"/>
</dbReference>
<dbReference type="PANTHER" id="PTHR35802">
    <property type="entry name" value="PROTEASE SYNTHASE AND SPORULATION PROTEIN PAI 2"/>
    <property type="match status" value="1"/>
</dbReference>
<evidence type="ECO:0000313" key="1">
    <source>
        <dbReference type="EMBL" id="MFG6413673.1"/>
    </source>
</evidence>